<evidence type="ECO:0000256" key="1">
    <source>
        <dbReference type="ARBA" id="ARBA00004141"/>
    </source>
</evidence>
<evidence type="ECO:0000256" key="5">
    <source>
        <dbReference type="ARBA" id="ARBA00023136"/>
    </source>
</evidence>
<evidence type="ECO:0000313" key="9">
    <source>
        <dbReference type="Proteomes" id="UP000596902"/>
    </source>
</evidence>
<protein>
    <submittedName>
        <fullName evidence="8">Amino acid transporter</fullName>
    </submittedName>
</protein>
<feature type="transmembrane region" description="Helical" evidence="6">
    <location>
        <begin position="700"/>
        <end position="729"/>
    </location>
</feature>
<dbReference type="PANTHER" id="PTHR45649:SF1">
    <property type="entry name" value="TRANSPORTER, PUTATIVE (EUROFUNG)-RELATED"/>
    <property type="match status" value="1"/>
</dbReference>
<reference evidence="8" key="1">
    <citation type="submission" date="2020-01" db="EMBL/GenBank/DDBJ databases">
        <authorList>
            <person name="Feng Z.H.Z."/>
        </authorList>
    </citation>
    <scope>NUCLEOTIDE SEQUENCE</scope>
    <source>
        <strain evidence="8">CBS107.38</strain>
    </source>
</reference>
<feature type="domain" description="Rhodopsin" evidence="7">
    <location>
        <begin position="39"/>
        <end position="268"/>
    </location>
</feature>
<feature type="transmembrane region" description="Helical" evidence="6">
    <location>
        <begin position="874"/>
        <end position="894"/>
    </location>
</feature>
<dbReference type="Gene3D" id="1.20.1740.10">
    <property type="entry name" value="Amino acid/polyamine transporter I"/>
    <property type="match status" value="1"/>
</dbReference>
<accession>A0A8H7AXB9</accession>
<dbReference type="Proteomes" id="UP000596902">
    <property type="component" value="Unassembled WGS sequence"/>
</dbReference>
<feature type="transmembrane region" description="Helical" evidence="6">
    <location>
        <begin position="838"/>
        <end position="862"/>
    </location>
</feature>
<comment type="caution">
    <text evidence="8">The sequence shown here is derived from an EMBL/GenBank/DDBJ whole genome shotgun (WGS) entry which is preliminary data.</text>
</comment>
<evidence type="ECO:0000259" key="7">
    <source>
        <dbReference type="Pfam" id="PF20684"/>
    </source>
</evidence>
<keyword evidence="3 6" id="KW-0812">Transmembrane</keyword>
<dbReference type="GeneID" id="62208874"/>
<keyword evidence="5 6" id="KW-0472">Membrane</keyword>
<feature type="transmembrane region" description="Helical" evidence="6">
    <location>
        <begin position="413"/>
        <end position="437"/>
    </location>
</feature>
<feature type="transmembrane region" description="Helical" evidence="6">
    <location>
        <begin position="48"/>
        <end position="73"/>
    </location>
</feature>
<feature type="transmembrane region" description="Helical" evidence="6">
    <location>
        <begin position="93"/>
        <end position="114"/>
    </location>
</feature>
<evidence type="ECO:0000256" key="6">
    <source>
        <dbReference type="SAM" id="Phobius"/>
    </source>
</evidence>
<evidence type="ECO:0000256" key="4">
    <source>
        <dbReference type="ARBA" id="ARBA00022989"/>
    </source>
</evidence>
<feature type="transmembrane region" description="Helical" evidence="6">
    <location>
        <begin position="750"/>
        <end position="768"/>
    </location>
</feature>
<feature type="transmembrane region" description="Helical" evidence="6">
    <location>
        <begin position="774"/>
        <end position="793"/>
    </location>
</feature>
<comment type="subcellular location">
    <subcellularLocation>
        <location evidence="1">Membrane</location>
        <topology evidence="1">Multi-pass membrane protein</topology>
    </subcellularLocation>
</comment>
<feature type="transmembrane region" description="Helical" evidence="6">
    <location>
        <begin position="319"/>
        <end position="343"/>
    </location>
</feature>
<feature type="transmembrane region" description="Helical" evidence="6">
    <location>
        <begin position="17"/>
        <end position="36"/>
    </location>
</feature>
<dbReference type="Pfam" id="PF20684">
    <property type="entry name" value="Fung_rhodopsin"/>
    <property type="match status" value="1"/>
</dbReference>
<evidence type="ECO:0000256" key="3">
    <source>
        <dbReference type="ARBA" id="ARBA00022692"/>
    </source>
</evidence>
<gene>
    <name evidence="8" type="ORF">GT037_010649</name>
</gene>
<keyword evidence="9" id="KW-1185">Reference proteome</keyword>
<feature type="transmembrane region" description="Helical" evidence="6">
    <location>
        <begin position="570"/>
        <end position="589"/>
    </location>
</feature>
<dbReference type="AlphaFoldDB" id="A0A8H7AXB9"/>
<dbReference type="EMBL" id="JAAABM010000023">
    <property type="protein sequence ID" value="KAF7671324.1"/>
    <property type="molecule type" value="Genomic_DNA"/>
</dbReference>
<feature type="transmembrane region" description="Helical" evidence="6">
    <location>
        <begin position="167"/>
        <end position="190"/>
    </location>
</feature>
<evidence type="ECO:0000256" key="2">
    <source>
        <dbReference type="ARBA" id="ARBA00022448"/>
    </source>
</evidence>
<feature type="transmembrane region" description="Helical" evidence="6">
    <location>
        <begin position="449"/>
        <end position="473"/>
    </location>
</feature>
<sequence>MNQVIISDLNRTPIVQILTWFTLVTSLLAFFTHAGIKFYVFRSLTIESWLVLAALVFCVAQSIAVSLQAHYGFGTPIATLDGYQIESNLKCEYAAMILFIVSLGFSKLAVVAFVHQLTPSELHRRINFGVLAVITLWLVCSVLVAAFECRLPRPWDRTLDRCIDRLTWWNIVSCFNIVTEIAIVALELVITAQLQIRRQRKAAVMTLFSCRLLVLVAAAIQLGFFNRESTDAALKDDLTLGYWRSTICNQIVQCIAIVTTCLPYTKLFMEGFESGLMRLDDLRRRGEHTSKDDSKGVTVRILYEDQQVHLGWNVVHKPLFIYAAAVVLVPTAIRFLLYSFALISLSLSSSIRITGPLIVFLLGFPCRVGDTMASSTTKSGDVELIVTPTQSTNKTDDLALARLGKKAVLKRRFGFLSILGFSCTVLITWEGSLVLFLVGFQNGGPAGVIYGYLTVWVGTVSVFMVLSELVSMAPTSGGQYHWVSMLAPPSSARLLSYISGWLTLCGWLASLGSGAFLTGGLIQGLLMLCQPDTYVPQNWHVTLLYWAIIAFCVFINIAAGWLLPKFEGALLVLHILGFFAILIPLLVLGPQGNAKEIFTTFVNMGGWQSQGLSFCVGIMGSVFAFVGGDGPIHLSEEIHNAQVVVPRSIMTGIAINGSLGFAMILTVLLRMGNLDEVLGENPAFPFMAIFHRAVQSRSGAAVMASIVMVLTISANVGFSASTSRICWAFARDRGLPGWRTLSKVSDRTSIPVYAVAFTSFIACLLALVNIGSTIAFNGVISVAIAGLFSSYLLTSSLLLYRRCTGAILTPSEAFDTDTTFSSTTRDGMSRTVWGPWRLPGAIGIANNVFACAYLSFVFFFSFWPSFAAVTPANMNWAVLVTSAIAGISAIYYAVWARKTYNGPVIEIDERDLSGRVSVIEQRHELGST</sequence>
<dbReference type="GO" id="GO:0016020">
    <property type="term" value="C:membrane"/>
    <property type="evidence" value="ECO:0007669"/>
    <property type="project" value="UniProtKB-SubCell"/>
</dbReference>
<feature type="transmembrane region" description="Helical" evidence="6">
    <location>
        <begin position="649"/>
        <end position="669"/>
    </location>
</feature>
<feature type="transmembrane region" description="Helical" evidence="6">
    <location>
        <begin position="202"/>
        <end position="225"/>
    </location>
</feature>
<dbReference type="PANTHER" id="PTHR45649">
    <property type="entry name" value="AMINO-ACID PERMEASE BAT1"/>
    <property type="match status" value="1"/>
</dbReference>
<feature type="transmembrane region" description="Helical" evidence="6">
    <location>
        <begin position="494"/>
        <end position="523"/>
    </location>
</feature>
<dbReference type="InterPro" id="IPR049326">
    <property type="entry name" value="Rhodopsin_dom_fungi"/>
</dbReference>
<dbReference type="InterPro" id="IPR002293">
    <property type="entry name" value="AA/rel_permease1"/>
</dbReference>
<feature type="transmembrane region" description="Helical" evidence="6">
    <location>
        <begin position="609"/>
        <end position="628"/>
    </location>
</feature>
<feature type="transmembrane region" description="Helical" evidence="6">
    <location>
        <begin position="543"/>
        <end position="563"/>
    </location>
</feature>
<evidence type="ECO:0000313" key="8">
    <source>
        <dbReference type="EMBL" id="KAF7671324.1"/>
    </source>
</evidence>
<keyword evidence="2" id="KW-0813">Transport</keyword>
<name>A0A8H7AXB9_9PLEO</name>
<dbReference type="RefSeq" id="XP_038781700.1">
    <property type="nucleotide sequence ID" value="XM_038935696.1"/>
</dbReference>
<keyword evidence="4 6" id="KW-1133">Transmembrane helix</keyword>
<dbReference type="GO" id="GO:0022857">
    <property type="term" value="F:transmembrane transporter activity"/>
    <property type="evidence" value="ECO:0007669"/>
    <property type="project" value="InterPro"/>
</dbReference>
<feature type="transmembrane region" description="Helical" evidence="6">
    <location>
        <begin position="126"/>
        <end position="147"/>
    </location>
</feature>
<dbReference type="Pfam" id="PF13520">
    <property type="entry name" value="AA_permease_2"/>
    <property type="match status" value="1"/>
</dbReference>
<proteinExistence type="predicted"/>
<reference evidence="8" key="2">
    <citation type="submission" date="2020-08" db="EMBL/GenBank/DDBJ databases">
        <title>Draft Genome Sequence of Cumin Blight Pathogen Alternaria burnsii.</title>
        <authorList>
            <person name="Feng Z."/>
        </authorList>
    </citation>
    <scope>NUCLEOTIDE SEQUENCE</scope>
    <source>
        <strain evidence="8">CBS107.38</strain>
    </source>
</reference>
<organism evidence="8 9">
    <name type="scientific">Alternaria burnsii</name>
    <dbReference type="NCBI Taxonomy" id="1187904"/>
    <lineage>
        <taxon>Eukaryota</taxon>
        <taxon>Fungi</taxon>
        <taxon>Dikarya</taxon>
        <taxon>Ascomycota</taxon>
        <taxon>Pezizomycotina</taxon>
        <taxon>Dothideomycetes</taxon>
        <taxon>Pleosporomycetidae</taxon>
        <taxon>Pleosporales</taxon>
        <taxon>Pleosporineae</taxon>
        <taxon>Pleosporaceae</taxon>
        <taxon>Alternaria</taxon>
        <taxon>Alternaria sect. Alternaria</taxon>
    </lineage>
</organism>